<dbReference type="Pfam" id="PF00734">
    <property type="entry name" value="CBM_1"/>
    <property type="match status" value="1"/>
</dbReference>
<evidence type="ECO:0000256" key="1">
    <source>
        <dbReference type="ARBA" id="ARBA00022729"/>
    </source>
</evidence>
<dbReference type="InterPro" id="IPR011041">
    <property type="entry name" value="Quinoprot_gluc/sorb_DH_b-prop"/>
</dbReference>
<feature type="domain" description="CBM1" evidence="4">
    <location>
        <begin position="535"/>
        <end position="573"/>
    </location>
</feature>
<comment type="caution">
    <text evidence="5">The sequence shown here is derived from an EMBL/GenBank/DDBJ whole genome shotgun (WGS) entry which is preliminary data.</text>
</comment>
<evidence type="ECO:0000259" key="4">
    <source>
        <dbReference type="PROSITE" id="PS51164"/>
    </source>
</evidence>
<keyword evidence="2" id="KW-0677">Repeat</keyword>
<dbReference type="GO" id="GO:0005576">
    <property type="term" value="C:extracellular region"/>
    <property type="evidence" value="ECO:0007669"/>
    <property type="project" value="InterPro"/>
</dbReference>
<accession>A0A4Q2CZX2</accession>
<dbReference type="SUPFAM" id="SSF50952">
    <property type="entry name" value="Soluble quinoprotein glucose dehydrogenase"/>
    <property type="match status" value="1"/>
</dbReference>
<name>A0A4Q2CZX2_9AGAR</name>
<feature type="region of interest" description="Disordered" evidence="3">
    <location>
        <begin position="499"/>
        <end position="535"/>
    </location>
</feature>
<dbReference type="PANTHER" id="PTHR10039">
    <property type="entry name" value="AMELOGENIN"/>
    <property type="match status" value="1"/>
</dbReference>
<gene>
    <name evidence="5" type="ORF">EST38_g13457</name>
</gene>
<proteinExistence type="predicted"/>
<sequence length="1146" mass="126519">MPGGTGSLNLNGNPTLGFAVHGSIKPLDVANPSSELYRHTLAGQFVLNTANAHSSSYSSYLSQLQNAPPLSGGAGPTTTTQAPLPTSTVNTCPGAPQASYGMTSAQGWRHMPVLGRLSSPRGIAMDTLGHLLVVERNKGVTGHVLDANGCVTSSKTVIQDNGPNHGIDVHPAGNKLFASSSDVAWVWDYDPVAMTATNKRTLVTGMNNNYHFTRTILIPRKYPNLMVLTVGSNDNIDMPSFQMSNGRASIKVFEWNTLPTNGVVFNSTSYGKVMGYGLRNDVGVAEDRAGLVYSIENSLDNAYRVINGQNRDVHINNPAEKVYRLGDPSNPRQLFGGYPYCFTVWEPSDFSDKRFAVGDWFVQNNSGQYNDDWCNTNATKPVALLPPHTAPLDMKFGLGTDSNMYAALHGSWNRQPPSGYKVTYTPGRFSASGEWSPTVDLAGTKGTYVDLFTNSRSEGQCASGCFRPVGIVFNPTGENLYVSSDTSGEVFMLKRNAGPVTNPGSGPTTNPGPTITTPTTTITTPTTTPTQPSGPLQTAYGQCGGQGWTGPTQCASGTCQMHAATGAMYDSNERYPPPMCHPGTREVVFVRIKDWYGFQTRPDKPIMWVHAPAGYGKTAIAGTVSKLLEEVQGLNFSPLGATFHFWRTSPERNSPARFIITIAYQLAMSIPELTLHIENAVKRNPMILRKTLEVQLMKLIVEPFKALGGLDDMPNRLVIVDGLDECINSDQECRVDRHYAEDQEPVQIRILDLIHNLQSHRLPLSFLILSRPEAWIKQHMHSASFKRVVEAVDLYALGDHVKDTETYIRAELSRIAARIKGDGTPDRGDEEWPGENIVQTFVRRTNGHMLYASTVIRHIDNPYGDPRMLLKNLLDGYAYRDLDLAHSSPFSSLNALYMHIMQSCPQSNRTLMIEVLEDFSACRSRFRPEVDVRRALAVLDRLAGRAPGQGFRAIRPLHAVLRLSGTGNPNNSDICLSPFIHSSFSHFLHSSRLSLEFSIDEQKGFRRILNGCLDCMSKMTPQSETDEDHYRFAIRMWPFFFDYMEDFQLPHAEYLEIVNKLLSIDLQACSIKAHLIQRFIGDIVRFVFPPSSAYESGDLNLLVPRSAPHIFESEPLVQQAVTHVVSSLEAGLVYFLDRRKGQLPGP</sequence>
<evidence type="ECO:0000256" key="3">
    <source>
        <dbReference type="SAM" id="MobiDB-lite"/>
    </source>
</evidence>
<dbReference type="SUPFAM" id="SSF57180">
    <property type="entry name" value="Cellulose-binding domain"/>
    <property type="match status" value="1"/>
</dbReference>
<organism evidence="5 6">
    <name type="scientific">Candolleomyces aberdarensis</name>
    <dbReference type="NCBI Taxonomy" id="2316362"/>
    <lineage>
        <taxon>Eukaryota</taxon>
        <taxon>Fungi</taxon>
        <taxon>Dikarya</taxon>
        <taxon>Basidiomycota</taxon>
        <taxon>Agaricomycotina</taxon>
        <taxon>Agaricomycetes</taxon>
        <taxon>Agaricomycetidae</taxon>
        <taxon>Agaricales</taxon>
        <taxon>Agaricineae</taxon>
        <taxon>Psathyrellaceae</taxon>
        <taxon>Candolleomyces</taxon>
    </lineage>
</organism>
<dbReference type="AlphaFoldDB" id="A0A4Q2CZX2"/>
<dbReference type="GO" id="GO:0030248">
    <property type="term" value="F:cellulose binding"/>
    <property type="evidence" value="ECO:0007669"/>
    <property type="project" value="InterPro"/>
</dbReference>
<dbReference type="InterPro" id="IPR035971">
    <property type="entry name" value="CBD_sf"/>
</dbReference>
<dbReference type="InterPro" id="IPR027417">
    <property type="entry name" value="P-loop_NTPase"/>
</dbReference>
<dbReference type="OrthoDB" id="507128at2759"/>
<dbReference type="SUPFAM" id="SSF49344">
    <property type="entry name" value="CBD9-like"/>
    <property type="match status" value="1"/>
</dbReference>
<dbReference type="STRING" id="2316362.A0A4Q2CZX2"/>
<dbReference type="InterPro" id="IPR056884">
    <property type="entry name" value="NPHP3-like_N"/>
</dbReference>
<keyword evidence="6" id="KW-1185">Reference proteome</keyword>
<dbReference type="Proteomes" id="UP000290288">
    <property type="component" value="Unassembled WGS sequence"/>
</dbReference>
<evidence type="ECO:0000313" key="5">
    <source>
        <dbReference type="EMBL" id="RXW12397.1"/>
    </source>
</evidence>
<dbReference type="Gene3D" id="2.120.10.30">
    <property type="entry name" value="TolB, C-terminal domain"/>
    <property type="match status" value="1"/>
</dbReference>
<dbReference type="Pfam" id="PF22807">
    <property type="entry name" value="TrAA12"/>
    <property type="match status" value="1"/>
</dbReference>
<dbReference type="InterPro" id="IPR011042">
    <property type="entry name" value="6-blade_b-propeller_TolB-like"/>
</dbReference>
<dbReference type="GO" id="GO:0005975">
    <property type="term" value="P:carbohydrate metabolic process"/>
    <property type="evidence" value="ECO:0007669"/>
    <property type="project" value="InterPro"/>
</dbReference>
<dbReference type="PROSITE" id="PS51164">
    <property type="entry name" value="CBM1_2"/>
    <property type="match status" value="1"/>
</dbReference>
<dbReference type="SUPFAM" id="SSF52540">
    <property type="entry name" value="P-loop containing nucleoside triphosphate hydrolases"/>
    <property type="match status" value="1"/>
</dbReference>
<reference evidence="5 6" key="1">
    <citation type="submission" date="2019-01" db="EMBL/GenBank/DDBJ databases">
        <title>Draft genome sequence of Psathyrella aberdarensis IHI B618.</title>
        <authorList>
            <person name="Buettner E."/>
            <person name="Kellner H."/>
        </authorList>
    </citation>
    <scope>NUCLEOTIDE SEQUENCE [LARGE SCALE GENOMIC DNA]</scope>
    <source>
        <strain evidence="5 6">IHI B618</strain>
    </source>
</reference>
<dbReference type="InterPro" id="IPR054539">
    <property type="entry name" value="Beta-prop_PDH"/>
</dbReference>
<keyword evidence="1" id="KW-0732">Signal</keyword>
<dbReference type="InterPro" id="IPR000254">
    <property type="entry name" value="CBD"/>
</dbReference>
<dbReference type="EMBL" id="SDEE01001259">
    <property type="protein sequence ID" value="RXW12397.1"/>
    <property type="molecule type" value="Genomic_DNA"/>
</dbReference>
<evidence type="ECO:0000256" key="2">
    <source>
        <dbReference type="ARBA" id="ARBA00022737"/>
    </source>
</evidence>
<dbReference type="SMART" id="SM00236">
    <property type="entry name" value="fCBD"/>
    <property type="match status" value="1"/>
</dbReference>
<dbReference type="PANTHER" id="PTHR10039:SF15">
    <property type="entry name" value="NACHT DOMAIN-CONTAINING PROTEIN"/>
    <property type="match status" value="1"/>
</dbReference>
<evidence type="ECO:0000313" key="6">
    <source>
        <dbReference type="Proteomes" id="UP000290288"/>
    </source>
</evidence>
<protein>
    <recommendedName>
        <fullName evidence="4">CBM1 domain-containing protein</fullName>
    </recommendedName>
</protein>
<dbReference type="Pfam" id="PF24883">
    <property type="entry name" value="NPHP3_N"/>
    <property type="match status" value="1"/>
</dbReference>